<dbReference type="PROSITE" id="PS50262">
    <property type="entry name" value="G_PROTEIN_RECEP_F1_2"/>
    <property type="match status" value="1"/>
</dbReference>
<dbReference type="GO" id="GO:0004983">
    <property type="term" value="F:neuropeptide Y receptor activity"/>
    <property type="evidence" value="ECO:0007669"/>
    <property type="project" value="InterPro"/>
</dbReference>
<evidence type="ECO:0000256" key="7">
    <source>
        <dbReference type="ARBA" id="ARBA00023170"/>
    </source>
</evidence>
<feature type="transmembrane region" description="Helical" evidence="10">
    <location>
        <begin position="179"/>
        <end position="200"/>
    </location>
</feature>
<dbReference type="Gene3D" id="1.20.1070.10">
    <property type="entry name" value="Rhodopsin 7-helix transmembrane proteins"/>
    <property type="match status" value="1"/>
</dbReference>
<feature type="transmembrane region" description="Helical" evidence="10">
    <location>
        <begin position="105"/>
        <end position="129"/>
    </location>
</feature>
<keyword evidence="5 9" id="KW-0297">G-protein coupled receptor</keyword>
<evidence type="ECO:0000256" key="3">
    <source>
        <dbReference type="ARBA" id="ARBA00022692"/>
    </source>
</evidence>
<accession>A0A8D8X8C6</accession>
<sequence length="486" mass="56028">MIYFESEHPVYSLIKTKQNNKMDAKHYSLDRIVQMYNMYNKNSSTSPDGNLSTGGILSPNNFNHFLHILGSTRHGNDTDLINLLNQSFEEYDYPSLEAVEPPVQVFLIVMYSLTALLSLTGNTTAIVVLTCGRRSSGDLKVFLMNLAISDLTMAIFSIPFTYTMFLYGRWLFPTWFCPIVMMMQHVSVIVSVYTLAAIGVDRYKAILHPFDSRMKRYQSRYVMLGIWMMALAISSVQLVVSKTRAFKYDGEIHHECVEHWSEEYHGQIYTAFIFTFTFAIPLVGLGYTYSVISWKLWWTSAPGNADPCRDLHQLKAKVKVVKMLVTIVVMFAVCWLPLQMFLFLFYFIPSFGVQPSDPGWHIYALSYFACHWIANANSCVNPLVYCFMSENFRTDLKEICHRTSRQNRKWRDRSGVFNESLRSYSTRTQTTGVLYHGSYASHNNSTRSISSVKSYRFNQNNSMMVVPHRDSTRHNRSGSATYQSYL</sequence>
<proteinExistence type="inferred from homology"/>
<keyword evidence="7 9" id="KW-0675">Receptor</keyword>
<dbReference type="GO" id="GO:0005886">
    <property type="term" value="C:plasma membrane"/>
    <property type="evidence" value="ECO:0007669"/>
    <property type="project" value="TreeGrafter"/>
</dbReference>
<feature type="transmembrane region" description="Helical" evidence="10">
    <location>
        <begin position="141"/>
        <end position="167"/>
    </location>
</feature>
<evidence type="ECO:0000256" key="2">
    <source>
        <dbReference type="ARBA" id="ARBA00010663"/>
    </source>
</evidence>
<feature type="transmembrane region" description="Helical" evidence="10">
    <location>
        <begin position="221"/>
        <end position="240"/>
    </location>
</feature>
<feature type="transmembrane region" description="Helical" evidence="10">
    <location>
        <begin position="268"/>
        <end position="289"/>
    </location>
</feature>
<dbReference type="InterPro" id="IPR000611">
    <property type="entry name" value="NPY_rcpt"/>
</dbReference>
<dbReference type="EMBL" id="HBUF01282827">
    <property type="protein sequence ID" value="CAG6687718.1"/>
    <property type="molecule type" value="Transcribed_RNA"/>
</dbReference>
<keyword evidence="8 9" id="KW-0807">Transducer</keyword>
<comment type="similarity">
    <text evidence="2 9">Belongs to the G-protein coupled receptor 1 family.</text>
</comment>
<dbReference type="PRINTS" id="PR01012">
    <property type="entry name" value="NRPEPTIDEYR"/>
</dbReference>
<feature type="transmembrane region" description="Helical" evidence="10">
    <location>
        <begin position="360"/>
        <end position="387"/>
    </location>
</feature>
<evidence type="ECO:0000256" key="9">
    <source>
        <dbReference type="RuleBase" id="RU000688"/>
    </source>
</evidence>
<evidence type="ECO:0000259" key="11">
    <source>
        <dbReference type="PROSITE" id="PS50262"/>
    </source>
</evidence>
<keyword evidence="3 9" id="KW-0812">Transmembrane</keyword>
<protein>
    <submittedName>
        <fullName evidence="12">Neuropeptide Y receptor</fullName>
    </submittedName>
</protein>
<feature type="domain" description="G-protein coupled receptors family 1 profile" evidence="11">
    <location>
        <begin position="121"/>
        <end position="385"/>
    </location>
</feature>
<reference evidence="12" key="1">
    <citation type="submission" date="2021-05" db="EMBL/GenBank/DDBJ databases">
        <authorList>
            <person name="Alioto T."/>
            <person name="Alioto T."/>
            <person name="Gomez Garrido J."/>
        </authorList>
    </citation>
    <scope>NUCLEOTIDE SEQUENCE</scope>
</reference>
<organism evidence="12">
    <name type="scientific">Cacopsylla melanoneura</name>
    <dbReference type="NCBI Taxonomy" id="428564"/>
    <lineage>
        <taxon>Eukaryota</taxon>
        <taxon>Metazoa</taxon>
        <taxon>Ecdysozoa</taxon>
        <taxon>Arthropoda</taxon>
        <taxon>Hexapoda</taxon>
        <taxon>Insecta</taxon>
        <taxon>Pterygota</taxon>
        <taxon>Neoptera</taxon>
        <taxon>Paraneoptera</taxon>
        <taxon>Hemiptera</taxon>
        <taxon>Sternorrhyncha</taxon>
        <taxon>Psylloidea</taxon>
        <taxon>Psyllidae</taxon>
        <taxon>Psyllinae</taxon>
        <taxon>Cacopsylla</taxon>
    </lineage>
</organism>
<evidence type="ECO:0000256" key="5">
    <source>
        <dbReference type="ARBA" id="ARBA00023040"/>
    </source>
</evidence>
<dbReference type="AlphaFoldDB" id="A0A8D8X8C6"/>
<comment type="subcellular location">
    <subcellularLocation>
        <location evidence="1">Membrane</location>
        <topology evidence="1">Multi-pass membrane protein</topology>
    </subcellularLocation>
</comment>
<evidence type="ECO:0000313" key="12">
    <source>
        <dbReference type="EMBL" id="CAG6687718.1"/>
    </source>
</evidence>
<evidence type="ECO:0000256" key="8">
    <source>
        <dbReference type="ARBA" id="ARBA00023224"/>
    </source>
</evidence>
<evidence type="ECO:0000256" key="10">
    <source>
        <dbReference type="SAM" id="Phobius"/>
    </source>
</evidence>
<dbReference type="InterPro" id="IPR000276">
    <property type="entry name" value="GPCR_Rhodpsn"/>
</dbReference>
<feature type="transmembrane region" description="Helical" evidence="10">
    <location>
        <begin position="323"/>
        <end position="348"/>
    </location>
</feature>
<dbReference type="PROSITE" id="PS00237">
    <property type="entry name" value="G_PROTEIN_RECEP_F1_1"/>
    <property type="match status" value="1"/>
</dbReference>
<evidence type="ECO:0000256" key="1">
    <source>
        <dbReference type="ARBA" id="ARBA00004141"/>
    </source>
</evidence>
<keyword evidence="6 10" id="KW-0472">Membrane</keyword>
<keyword evidence="4 10" id="KW-1133">Transmembrane helix</keyword>
<dbReference type="InterPro" id="IPR017452">
    <property type="entry name" value="GPCR_Rhodpsn_7TM"/>
</dbReference>
<dbReference type="Pfam" id="PF00001">
    <property type="entry name" value="7tm_1"/>
    <property type="match status" value="1"/>
</dbReference>
<name>A0A8D8X8C6_9HEMI</name>
<dbReference type="SUPFAM" id="SSF81321">
    <property type="entry name" value="Family A G protein-coupled receptor-like"/>
    <property type="match status" value="1"/>
</dbReference>
<dbReference type="PANTHER" id="PTHR45695">
    <property type="entry name" value="LEUCOKININ RECEPTOR-RELATED"/>
    <property type="match status" value="1"/>
</dbReference>
<evidence type="ECO:0000256" key="6">
    <source>
        <dbReference type="ARBA" id="ARBA00023136"/>
    </source>
</evidence>
<dbReference type="PRINTS" id="PR00237">
    <property type="entry name" value="GPCRRHODOPSN"/>
</dbReference>
<evidence type="ECO:0000256" key="4">
    <source>
        <dbReference type="ARBA" id="ARBA00022989"/>
    </source>
</evidence>
<dbReference type="PANTHER" id="PTHR45695:SF9">
    <property type="entry name" value="LEUCOKININ RECEPTOR"/>
    <property type="match status" value="1"/>
</dbReference>